<evidence type="ECO:0000313" key="9">
    <source>
        <dbReference type="Proteomes" id="UP000016666"/>
    </source>
</evidence>
<proteinExistence type="inferred from homology"/>
<dbReference type="InterPro" id="IPR012101">
    <property type="entry name" value="Biotinidase-like_euk"/>
</dbReference>
<name>U3IME2_ANAPP</name>
<reference evidence="8" key="3">
    <citation type="submission" date="2025-09" db="UniProtKB">
        <authorList>
            <consortium name="Ensembl"/>
        </authorList>
    </citation>
    <scope>IDENTIFICATION</scope>
</reference>
<feature type="domain" description="CN hydrolase" evidence="7">
    <location>
        <begin position="38"/>
        <end position="310"/>
    </location>
</feature>
<dbReference type="HOGENOM" id="CLU_033209_2_0_1"/>
<evidence type="ECO:0000256" key="3">
    <source>
        <dbReference type="ARBA" id="ARBA00022801"/>
    </source>
</evidence>
<feature type="active site" description="Proton donor" evidence="5">
    <location>
        <position position="182"/>
    </location>
</feature>
<dbReference type="Gene3D" id="3.60.110.10">
    <property type="entry name" value="Carbon-nitrogen hydrolase"/>
    <property type="match status" value="1"/>
</dbReference>
<evidence type="ECO:0000256" key="4">
    <source>
        <dbReference type="ARBA" id="ARBA00023180"/>
    </source>
</evidence>
<evidence type="ECO:0000259" key="7">
    <source>
        <dbReference type="PROSITE" id="PS50263"/>
    </source>
</evidence>
<feature type="chain" id="PRO_5019852201" description="CN hydrolase domain-containing protein" evidence="6">
    <location>
        <begin position="26"/>
        <end position="500"/>
    </location>
</feature>
<dbReference type="InterPro" id="IPR040154">
    <property type="entry name" value="Biotinidase/VNN"/>
</dbReference>
<dbReference type="PANTHER" id="PTHR10609:SF27">
    <property type="entry name" value="CN HYDROLASE DOMAIN-CONTAINING PROTEIN-RELATED"/>
    <property type="match status" value="1"/>
</dbReference>
<dbReference type="PIRSF" id="PIRSF011861">
    <property type="entry name" value="Biotinidase"/>
    <property type="match status" value="1"/>
</dbReference>
<dbReference type="CDD" id="cd07567">
    <property type="entry name" value="biotinidase_like"/>
    <property type="match status" value="1"/>
</dbReference>
<dbReference type="Ensembl" id="ENSAPLT00000009094.2">
    <property type="protein sequence ID" value="ENSAPLP00000008415.2"/>
    <property type="gene ID" value="ENSAPLG00000008745.2"/>
</dbReference>
<dbReference type="FunFam" id="3.60.110.10:FF:000001">
    <property type="entry name" value="biotinidase isoform X1"/>
    <property type="match status" value="1"/>
</dbReference>
<keyword evidence="3" id="KW-0378">Hydrolase</keyword>
<sequence>PVPSCTLQARASAVVLVLSALEAWALDSYIAAVYEHSVLLSEDTEKPTSPEEALMLMDRNMDVLEVAIKEAARQGAHIVVTPEDGIYGWVFTRETIYPYLEGIPDPQVDWIPCADPERFAPSPVQKRLSCLARNNSIYVVANMGDKKPCNSSDPRCPADGHYQYNTNVVFDSEGKLVARYHKYNLFVTEKQFNYPKYPEFVTFNTSFGYFGIFTCADILFHDPAVVLASRFQVDTILFPTAWVNTLPLLSAVQFHSAWAMGMGVNFLSANTRNSTLDMTGSGIYAPDGPRTYYYNTETENGHLLVKELSSHPRRSPGYPPAVNWKLYASSIKWLPSNDHYFSGVIYHDLFSFTELTEPEGNRAICQKDLCCHLSYKMTEKQKDDIYVLGAFDGLHVVEGEYYLQVCTLLKCRSTDLSTCGQPVETAQTKFDMFSLSGTFGTNYVFPEILYSGVQLAPGEFEVLSDGRVISRTGTSEPVLSITLFGRWYEKDPPHTERASP</sequence>
<dbReference type="Pfam" id="PF00795">
    <property type="entry name" value="CN_hydrolase"/>
    <property type="match status" value="1"/>
</dbReference>
<dbReference type="Proteomes" id="UP000016666">
    <property type="component" value="Chromosome 3"/>
</dbReference>
<evidence type="ECO:0000256" key="2">
    <source>
        <dbReference type="ARBA" id="ARBA00022729"/>
    </source>
</evidence>
<evidence type="ECO:0000256" key="5">
    <source>
        <dbReference type="PIRSR" id="PIRSR011861-1"/>
    </source>
</evidence>
<dbReference type="Pfam" id="PF19018">
    <property type="entry name" value="Vanin_C"/>
    <property type="match status" value="1"/>
</dbReference>
<keyword evidence="2 6" id="KW-0732">Signal</keyword>
<protein>
    <recommendedName>
        <fullName evidence="7">CN hydrolase domain-containing protein</fullName>
    </recommendedName>
</protein>
<feature type="active site" description="Proton acceptor" evidence="5">
    <location>
        <position position="83"/>
    </location>
</feature>
<organism evidence="8 9">
    <name type="scientific">Anas platyrhynchos platyrhynchos</name>
    <name type="common">Northern mallard</name>
    <dbReference type="NCBI Taxonomy" id="8840"/>
    <lineage>
        <taxon>Eukaryota</taxon>
        <taxon>Metazoa</taxon>
        <taxon>Chordata</taxon>
        <taxon>Craniata</taxon>
        <taxon>Vertebrata</taxon>
        <taxon>Euteleostomi</taxon>
        <taxon>Archelosauria</taxon>
        <taxon>Archosauria</taxon>
        <taxon>Dinosauria</taxon>
        <taxon>Saurischia</taxon>
        <taxon>Theropoda</taxon>
        <taxon>Coelurosauria</taxon>
        <taxon>Aves</taxon>
        <taxon>Neognathae</taxon>
        <taxon>Galloanserae</taxon>
        <taxon>Anseriformes</taxon>
        <taxon>Anatidae</taxon>
        <taxon>Anatinae</taxon>
        <taxon>Anas</taxon>
    </lineage>
</organism>
<evidence type="ECO:0000256" key="6">
    <source>
        <dbReference type="SAM" id="SignalP"/>
    </source>
</evidence>
<dbReference type="PROSITE" id="PS50263">
    <property type="entry name" value="CN_HYDROLASE"/>
    <property type="match status" value="1"/>
</dbReference>
<dbReference type="PANTHER" id="PTHR10609">
    <property type="entry name" value="BIOTINIDASE-RELATED"/>
    <property type="match status" value="1"/>
</dbReference>
<dbReference type="InterPro" id="IPR036526">
    <property type="entry name" value="C-N_Hydrolase_sf"/>
</dbReference>
<dbReference type="GO" id="GO:0015939">
    <property type="term" value="P:pantothenate metabolic process"/>
    <property type="evidence" value="ECO:0007669"/>
    <property type="project" value="TreeGrafter"/>
</dbReference>
<dbReference type="STRING" id="8840.ENSAPLP00000008415"/>
<evidence type="ECO:0000313" key="8">
    <source>
        <dbReference type="Ensembl" id="ENSAPLP00000008415.2"/>
    </source>
</evidence>
<reference evidence="8 9" key="1">
    <citation type="submission" date="2017-10" db="EMBL/GenBank/DDBJ databases">
        <title>A new Pekin duck reference genome.</title>
        <authorList>
            <person name="Hou Z.-C."/>
            <person name="Zhou Z.-K."/>
            <person name="Zhu F."/>
            <person name="Hou S.-S."/>
        </authorList>
    </citation>
    <scope>NUCLEOTIDE SEQUENCE [LARGE SCALE GENOMIC DNA]</scope>
</reference>
<evidence type="ECO:0000256" key="1">
    <source>
        <dbReference type="ARBA" id="ARBA00008225"/>
    </source>
</evidence>
<dbReference type="OMA" id="PSNDHYF"/>
<comment type="similarity">
    <text evidence="1">Belongs to the carbon-nitrogen hydrolase superfamily. BTD/VNN family.</text>
</comment>
<feature type="signal peptide" evidence="6">
    <location>
        <begin position="1"/>
        <end position="25"/>
    </location>
</feature>
<keyword evidence="9" id="KW-1185">Reference proteome</keyword>
<dbReference type="SUPFAM" id="SSF56317">
    <property type="entry name" value="Carbon-nitrogen hydrolase"/>
    <property type="match status" value="1"/>
</dbReference>
<dbReference type="GeneTree" id="ENSGT00390000013823"/>
<feature type="active site" description="Nucleophile" evidence="5">
    <location>
        <position position="215"/>
    </location>
</feature>
<reference evidence="8" key="2">
    <citation type="submission" date="2025-08" db="UniProtKB">
        <authorList>
            <consortium name="Ensembl"/>
        </authorList>
    </citation>
    <scope>IDENTIFICATION</scope>
</reference>
<dbReference type="AlphaFoldDB" id="U3IME2"/>
<dbReference type="InterPro" id="IPR043957">
    <property type="entry name" value="Vanin_C"/>
</dbReference>
<dbReference type="GO" id="GO:0017159">
    <property type="term" value="F:pantetheine hydrolase activity"/>
    <property type="evidence" value="ECO:0007669"/>
    <property type="project" value="TreeGrafter"/>
</dbReference>
<dbReference type="InterPro" id="IPR003010">
    <property type="entry name" value="C-N_Hydrolase"/>
</dbReference>
<keyword evidence="4" id="KW-0325">Glycoprotein</keyword>
<accession>U3IME2</accession>